<dbReference type="EMBL" id="CAIIXF020000004">
    <property type="protein sequence ID" value="CAH1781547.1"/>
    <property type="molecule type" value="Genomic_DNA"/>
</dbReference>
<evidence type="ECO:0000313" key="4">
    <source>
        <dbReference type="EMBL" id="CAH1781547.1"/>
    </source>
</evidence>
<evidence type="ECO:0000256" key="3">
    <source>
        <dbReference type="SAM" id="Coils"/>
    </source>
</evidence>
<feature type="coiled-coil region" evidence="3">
    <location>
        <begin position="158"/>
        <end position="212"/>
    </location>
</feature>
<dbReference type="GO" id="GO:0000795">
    <property type="term" value="C:synaptonemal complex"/>
    <property type="evidence" value="ECO:0007669"/>
    <property type="project" value="InterPro"/>
</dbReference>
<sequence>MSADTFAVDSILDTAKNLQQAKSQLEQQLNALRKQRRQLDVTHGQVSSKHAQAMDTNNKMKETLKVAQHKVSQTQSQAESLEQLSANRRSKLQELNDKIDECTKNQDNYIKNYESQLSRLTECFSGAQLVYAPENVASEILNTEEATGEKSADAGKKNEELIKVLANVDELKNSLEAKPKPEISALIQRYIINSLESEHDSLNNKVTSYATQLNITNQSIDKLKQWKPPNDEVYGLPNVSC</sequence>
<evidence type="ECO:0000313" key="5">
    <source>
        <dbReference type="Proteomes" id="UP000749559"/>
    </source>
</evidence>
<proteinExistence type="inferred from homology"/>
<feature type="coiled-coil region" evidence="3">
    <location>
        <begin position="8"/>
        <end position="112"/>
    </location>
</feature>
<protein>
    <submittedName>
        <fullName evidence="4">Uncharacterized protein</fullName>
    </submittedName>
</protein>
<comment type="similarity">
    <text evidence="1">Belongs to the SYCE family.</text>
</comment>
<keyword evidence="5" id="KW-1185">Reference proteome</keyword>
<comment type="caution">
    <text evidence="4">The sequence shown here is derived from an EMBL/GenBank/DDBJ whole genome shotgun (WGS) entry which is preliminary data.</text>
</comment>
<dbReference type="Proteomes" id="UP000749559">
    <property type="component" value="Unassembled WGS sequence"/>
</dbReference>
<gene>
    <name evidence="4" type="ORF">OFUS_LOCUS8117</name>
</gene>
<accession>A0A8S4NK15</accession>
<evidence type="ECO:0000256" key="1">
    <source>
        <dbReference type="ARBA" id="ARBA00010094"/>
    </source>
</evidence>
<keyword evidence="2 3" id="KW-0175">Coiled coil</keyword>
<evidence type="ECO:0000256" key="2">
    <source>
        <dbReference type="ARBA" id="ARBA00023054"/>
    </source>
</evidence>
<organism evidence="4 5">
    <name type="scientific">Owenia fusiformis</name>
    <name type="common">Polychaete worm</name>
    <dbReference type="NCBI Taxonomy" id="6347"/>
    <lineage>
        <taxon>Eukaryota</taxon>
        <taxon>Metazoa</taxon>
        <taxon>Spiralia</taxon>
        <taxon>Lophotrochozoa</taxon>
        <taxon>Annelida</taxon>
        <taxon>Polychaeta</taxon>
        <taxon>Sedentaria</taxon>
        <taxon>Canalipalpata</taxon>
        <taxon>Sabellida</taxon>
        <taxon>Oweniida</taxon>
        <taxon>Oweniidae</taxon>
        <taxon>Owenia</taxon>
    </lineage>
</organism>
<dbReference type="Pfam" id="PF15233">
    <property type="entry name" value="SYCE1"/>
    <property type="match status" value="1"/>
</dbReference>
<reference evidence="4" key="1">
    <citation type="submission" date="2022-03" db="EMBL/GenBank/DDBJ databases">
        <authorList>
            <person name="Martin C."/>
        </authorList>
    </citation>
    <scope>NUCLEOTIDE SEQUENCE</scope>
</reference>
<name>A0A8S4NK15_OWEFU</name>
<dbReference type="OrthoDB" id="10069873at2759"/>
<dbReference type="AlphaFoldDB" id="A0A8S4NK15"/>
<dbReference type="GO" id="GO:0007130">
    <property type="term" value="P:synaptonemal complex assembly"/>
    <property type="evidence" value="ECO:0007669"/>
    <property type="project" value="InterPro"/>
</dbReference>
<dbReference type="InterPro" id="IPR026676">
    <property type="entry name" value="SYCE1"/>
</dbReference>